<name>M7SM63_EUTLA</name>
<evidence type="ECO:0000313" key="2">
    <source>
        <dbReference type="EMBL" id="EMR67469.1"/>
    </source>
</evidence>
<sequence length="103" mass="11182">MPSYVDKRVCLRSGSSGRHSEVPEAQSADRGGGGSSAQIAEVQGVRQRVARQIDRGALVDARERARGRDGRLRRRHLLPSVAAASGLLRDRRRAGARPAVDDR</sequence>
<evidence type="ECO:0000313" key="3">
    <source>
        <dbReference type="Proteomes" id="UP000012174"/>
    </source>
</evidence>
<feature type="region of interest" description="Disordered" evidence="1">
    <location>
        <begin position="1"/>
        <end position="42"/>
    </location>
</feature>
<organism evidence="2 3">
    <name type="scientific">Eutypa lata (strain UCR-EL1)</name>
    <name type="common">Grapevine dieback disease fungus</name>
    <name type="synonym">Eutypa armeniacae</name>
    <dbReference type="NCBI Taxonomy" id="1287681"/>
    <lineage>
        <taxon>Eukaryota</taxon>
        <taxon>Fungi</taxon>
        <taxon>Dikarya</taxon>
        <taxon>Ascomycota</taxon>
        <taxon>Pezizomycotina</taxon>
        <taxon>Sordariomycetes</taxon>
        <taxon>Xylariomycetidae</taxon>
        <taxon>Xylariales</taxon>
        <taxon>Diatrypaceae</taxon>
        <taxon>Eutypa</taxon>
    </lineage>
</organism>
<dbReference type="HOGENOM" id="CLU_2263724_0_0_1"/>
<dbReference type="AlphaFoldDB" id="M7SM63"/>
<proteinExistence type="predicted"/>
<protein>
    <submittedName>
        <fullName evidence="2">Uncharacterized protein</fullName>
    </submittedName>
</protein>
<evidence type="ECO:0000256" key="1">
    <source>
        <dbReference type="SAM" id="MobiDB-lite"/>
    </source>
</evidence>
<dbReference type="Proteomes" id="UP000012174">
    <property type="component" value="Unassembled WGS sequence"/>
</dbReference>
<reference evidence="3" key="1">
    <citation type="journal article" date="2013" name="Genome Announc.">
        <title>Draft genome sequence of the grapevine dieback fungus Eutypa lata UCR-EL1.</title>
        <authorList>
            <person name="Blanco-Ulate B."/>
            <person name="Rolshausen P.E."/>
            <person name="Cantu D."/>
        </authorList>
    </citation>
    <scope>NUCLEOTIDE SEQUENCE [LARGE SCALE GENOMIC DNA]</scope>
    <source>
        <strain evidence="3">UCR-EL1</strain>
    </source>
</reference>
<feature type="region of interest" description="Disordered" evidence="1">
    <location>
        <begin position="83"/>
        <end position="103"/>
    </location>
</feature>
<dbReference type="EMBL" id="KB706425">
    <property type="protein sequence ID" value="EMR67469.1"/>
    <property type="molecule type" value="Genomic_DNA"/>
</dbReference>
<dbReference type="KEGG" id="ela:UCREL1_5528"/>
<gene>
    <name evidence="2" type="ORF">UCREL1_5528</name>
</gene>
<keyword evidence="3" id="KW-1185">Reference proteome</keyword>
<accession>M7SM63</accession>